<dbReference type="GO" id="GO:0005886">
    <property type="term" value="C:plasma membrane"/>
    <property type="evidence" value="ECO:0007669"/>
    <property type="project" value="UniProtKB-SubCell"/>
</dbReference>
<organism evidence="7 8">
    <name type="scientific">Coraliomargarita sinensis</name>
    <dbReference type="NCBI Taxonomy" id="2174842"/>
    <lineage>
        <taxon>Bacteria</taxon>
        <taxon>Pseudomonadati</taxon>
        <taxon>Verrucomicrobiota</taxon>
        <taxon>Opitutia</taxon>
        <taxon>Puniceicoccales</taxon>
        <taxon>Coraliomargaritaceae</taxon>
        <taxon>Coraliomargarita</taxon>
    </lineage>
</organism>
<dbReference type="InterPro" id="IPR019108">
    <property type="entry name" value="Caa3_assmbl_CtaG-rel"/>
</dbReference>
<evidence type="ECO:0000256" key="4">
    <source>
        <dbReference type="ARBA" id="ARBA00022989"/>
    </source>
</evidence>
<dbReference type="EMBL" id="QHJQ01000011">
    <property type="protein sequence ID" value="PXA03151.1"/>
    <property type="molecule type" value="Genomic_DNA"/>
</dbReference>
<evidence type="ECO:0000313" key="8">
    <source>
        <dbReference type="Proteomes" id="UP000247099"/>
    </source>
</evidence>
<comment type="subcellular location">
    <subcellularLocation>
        <location evidence="1">Cell membrane</location>
        <topology evidence="1">Multi-pass membrane protein</topology>
    </subcellularLocation>
</comment>
<dbReference type="Proteomes" id="UP000247099">
    <property type="component" value="Unassembled WGS sequence"/>
</dbReference>
<keyword evidence="2" id="KW-1003">Cell membrane</keyword>
<keyword evidence="4 6" id="KW-1133">Transmembrane helix</keyword>
<feature type="transmembrane region" description="Helical" evidence="6">
    <location>
        <begin position="43"/>
        <end position="59"/>
    </location>
</feature>
<keyword evidence="5 6" id="KW-0472">Membrane</keyword>
<evidence type="ECO:0000313" key="7">
    <source>
        <dbReference type="EMBL" id="PXA03151.1"/>
    </source>
</evidence>
<feature type="transmembrane region" description="Helical" evidence="6">
    <location>
        <begin position="225"/>
        <end position="248"/>
    </location>
</feature>
<dbReference type="RefSeq" id="WP_110131907.1">
    <property type="nucleotide sequence ID" value="NZ_QHJQ01000011.1"/>
</dbReference>
<dbReference type="AlphaFoldDB" id="A0A317ZIE7"/>
<keyword evidence="3 6" id="KW-0812">Transmembrane</keyword>
<evidence type="ECO:0000256" key="5">
    <source>
        <dbReference type="ARBA" id="ARBA00023136"/>
    </source>
</evidence>
<keyword evidence="8" id="KW-1185">Reference proteome</keyword>
<feature type="transmembrane region" description="Helical" evidence="6">
    <location>
        <begin position="109"/>
        <end position="133"/>
    </location>
</feature>
<name>A0A317ZIE7_9BACT</name>
<feature type="transmembrane region" description="Helical" evidence="6">
    <location>
        <begin position="79"/>
        <end position="97"/>
    </location>
</feature>
<dbReference type="InParanoid" id="A0A317ZIE7"/>
<dbReference type="Pfam" id="PF09678">
    <property type="entry name" value="Caa3_CtaG"/>
    <property type="match status" value="1"/>
</dbReference>
<feature type="transmembrane region" description="Helical" evidence="6">
    <location>
        <begin position="12"/>
        <end position="31"/>
    </location>
</feature>
<protein>
    <submittedName>
        <fullName evidence="7">Cytochrome c oxidase assembly protein</fullName>
    </submittedName>
</protein>
<feature type="transmembrane region" description="Helical" evidence="6">
    <location>
        <begin position="145"/>
        <end position="165"/>
    </location>
</feature>
<accession>A0A317ZIE7</accession>
<gene>
    <name evidence="7" type="ORF">DDZ13_13070</name>
</gene>
<evidence type="ECO:0000256" key="3">
    <source>
        <dbReference type="ARBA" id="ARBA00022692"/>
    </source>
</evidence>
<comment type="caution">
    <text evidence="7">The sequence shown here is derived from an EMBL/GenBank/DDBJ whole genome shotgun (WGS) entry which is preliminary data.</text>
</comment>
<evidence type="ECO:0000256" key="1">
    <source>
        <dbReference type="ARBA" id="ARBA00004651"/>
    </source>
</evidence>
<sequence>MIEWTHWHTEPLLVGSILAVAWAYSLVIGPYRSSEHSFPKRQSIYFALGIISFYLTVGSPLDALGENFLFSAHMVQHNALMYICPPLLLLGLPAWLIDGPFSRKAWLQSIFKFLVHPLIAGLSFTLVFSLWHIPFLYEWALHDKAVHIIEHLTMLFVSLQVWWCIVSPSQQFPALRYGGQIVFVFLLMVGQTPLFAFLTFSSDVFYPTYAYAPRVVDLSPIQDQVLGGVVMKLANMFVSLAIMSVAFYKWAQESEKRSG</sequence>
<feature type="transmembrane region" description="Helical" evidence="6">
    <location>
        <begin position="177"/>
        <end position="200"/>
    </location>
</feature>
<dbReference type="OrthoDB" id="128422at2"/>
<reference evidence="7 8" key="1">
    <citation type="submission" date="2018-05" db="EMBL/GenBank/DDBJ databases">
        <title>Coraliomargarita sinensis sp. nov., isolated from a marine solar saltern.</title>
        <authorList>
            <person name="Zhou L.Y."/>
        </authorList>
    </citation>
    <scope>NUCLEOTIDE SEQUENCE [LARGE SCALE GENOMIC DNA]</scope>
    <source>
        <strain evidence="7 8">WN38</strain>
    </source>
</reference>
<proteinExistence type="predicted"/>
<evidence type="ECO:0000256" key="2">
    <source>
        <dbReference type="ARBA" id="ARBA00022475"/>
    </source>
</evidence>
<evidence type="ECO:0000256" key="6">
    <source>
        <dbReference type="SAM" id="Phobius"/>
    </source>
</evidence>